<feature type="region of interest" description="Disordered" evidence="1">
    <location>
        <begin position="417"/>
        <end position="436"/>
    </location>
</feature>
<dbReference type="eggNOG" id="ENOG502RX62">
    <property type="taxonomic scope" value="Eukaryota"/>
</dbReference>
<organism evidence="3 4">
    <name type="scientific">Thalassiosira oceanica</name>
    <name type="common">Marine diatom</name>
    <dbReference type="NCBI Taxonomy" id="159749"/>
    <lineage>
        <taxon>Eukaryota</taxon>
        <taxon>Sar</taxon>
        <taxon>Stramenopiles</taxon>
        <taxon>Ochrophyta</taxon>
        <taxon>Bacillariophyta</taxon>
        <taxon>Coscinodiscophyceae</taxon>
        <taxon>Thalassiosirophycidae</taxon>
        <taxon>Thalassiosirales</taxon>
        <taxon>Thalassiosiraceae</taxon>
        <taxon>Thalassiosira</taxon>
    </lineage>
</organism>
<proteinExistence type="predicted"/>
<feature type="compositionally biased region" description="Basic residues" evidence="1">
    <location>
        <begin position="425"/>
        <end position="434"/>
    </location>
</feature>
<dbReference type="SUPFAM" id="SSF54160">
    <property type="entry name" value="Chromo domain-like"/>
    <property type="match status" value="1"/>
</dbReference>
<feature type="compositionally biased region" description="Basic and acidic residues" evidence="1">
    <location>
        <begin position="29"/>
        <end position="40"/>
    </location>
</feature>
<dbReference type="OMA" id="ASIFGWY"/>
<feature type="region of interest" description="Disordered" evidence="1">
    <location>
        <begin position="126"/>
        <end position="151"/>
    </location>
</feature>
<dbReference type="InterPro" id="IPR016197">
    <property type="entry name" value="Chromo-like_dom_sf"/>
</dbReference>
<accession>K0T3W4</accession>
<comment type="caution">
    <text evidence="3">The sequence shown here is derived from an EMBL/GenBank/DDBJ whole genome shotgun (WGS) entry which is preliminary data.</text>
</comment>
<reference evidence="3 4" key="1">
    <citation type="journal article" date="2012" name="Genome Biol.">
        <title>Genome and low-iron response of an oceanic diatom adapted to chronic iron limitation.</title>
        <authorList>
            <person name="Lommer M."/>
            <person name="Specht M."/>
            <person name="Roy A.S."/>
            <person name="Kraemer L."/>
            <person name="Andreson R."/>
            <person name="Gutowska M.A."/>
            <person name="Wolf J."/>
            <person name="Bergner S.V."/>
            <person name="Schilhabel M.B."/>
            <person name="Klostermeier U.C."/>
            <person name="Beiko R.G."/>
            <person name="Rosenstiel P."/>
            <person name="Hippler M."/>
            <person name="Laroche J."/>
        </authorList>
    </citation>
    <scope>NUCLEOTIDE SEQUENCE [LARGE SCALE GENOMIC DNA]</scope>
    <source>
        <strain evidence="3 4">CCMP1005</strain>
    </source>
</reference>
<dbReference type="AlphaFoldDB" id="K0T3W4"/>
<evidence type="ECO:0000313" key="4">
    <source>
        <dbReference type="Proteomes" id="UP000266841"/>
    </source>
</evidence>
<evidence type="ECO:0000256" key="1">
    <source>
        <dbReference type="SAM" id="MobiDB-lite"/>
    </source>
</evidence>
<protein>
    <recommendedName>
        <fullName evidence="2">MSL3 chromodomain-like domain-containing protein</fullName>
    </recommendedName>
</protein>
<keyword evidence="4" id="KW-1185">Reference proteome</keyword>
<dbReference type="OrthoDB" id="206128at2759"/>
<dbReference type="InterPro" id="IPR053820">
    <property type="entry name" value="MSL3_chromo-like"/>
</dbReference>
<feature type="domain" description="MSL3 chromodomain-like" evidence="2">
    <location>
        <begin position="59"/>
        <end position="115"/>
    </location>
</feature>
<evidence type="ECO:0000259" key="2">
    <source>
        <dbReference type="Pfam" id="PF22732"/>
    </source>
</evidence>
<sequence>MSRSIMRSTRLRSASPVQTVDLTNDSDSDDHRSSLERHEAALPGAVKPPSRPSTRSRTFNVGERVFAYDQGVMYEARVVKTNGVLYRVHYKGYKKSQDRNLTQDFLLKMTPKNRRRFCTSRGVSFTEEAEEPKAEMGHAPAEFENSRTPEDQCVQEVTPEKVQSSRCDEEDYLSLTKRYLKPRVRENAELPSGVTLRRQVRSCFLDQNTNGFKELKKKVNALLKKQDHEAVYSILCQLRNFEINPRCVPETFRSGFRGVTEIVDLTQDEEFIDVDEYIFNTRPDPAISSGTALACPTKSCYVTCNAVRRIESCFATLVVGSSIDSPSEARRQFESYIPESLDECSQSSEDIIKIPSPKKDGMAILSTCAAGILDGAATPPKSTTIARVTPESFNMNKTAFLDFETTEPIELQLQTNKVKTEQKQTSKKNRKRRAPSSLDLKSHFIAILPDKVSEHAVLRNTRHAKRAKKKSQLNLSCETVITPRRMMHPQSSRAMLKRRWNEQQTRRRHGLWTPSGHITGKWKPPSWSVGQRNDGNAKKRKFAGCRKSLLVKLTRSVSSFMLALNIIPDPQYASSAESLRDVKCPYTKPSVDVLHHAHSAIVNLLPAGDCEEWDVVKLARSYYDYWRPDKVKVILLAESHAFTTSERALNGPGFGALRDTYFGPRHFISLVYNLSYGENDSMDGGLQDKNNKGTPQFWTLFAACSRGVHFKPSVGSKKSVNATFAADLLKGGGLPVEERLKAKLQVLTDLKERGIWLLDASIFGWYISQPQEYSLSRVSNEIQRRPKARPPKHLIRDVASDGHLKLLVPIGKEVVNALSRERIEDAVQVDSGSEVTVSETLPAPNAWIPGGYLLYTSSARATARDRSAALISRLSLQCDNNSTSVPSAPAALVSVLVQIYSLPSPQGKATILDWYVETHTG</sequence>
<feature type="region of interest" description="Disordered" evidence="1">
    <location>
        <begin position="1"/>
        <end position="57"/>
    </location>
</feature>
<dbReference type="Pfam" id="PF22732">
    <property type="entry name" value="MSL3_chromo-like"/>
    <property type="match status" value="1"/>
</dbReference>
<dbReference type="Gene3D" id="2.30.30.140">
    <property type="match status" value="1"/>
</dbReference>
<dbReference type="Proteomes" id="UP000266841">
    <property type="component" value="Unassembled WGS sequence"/>
</dbReference>
<gene>
    <name evidence="3" type="ORF">THAOC_04996</name>
</gene>
<name>K0T3W4_THAOC</name>
<evidence type="ECO:0000313" key="3">
    <source>
        <dbReference type="EMBL" id="EJK73383.1"/>
    </source>
</evidence>
<feature type="compositionally biased region" description="Polar residues" evidence="1">
    <location>
        <begin position="1"/>
        <end position="25"/>
    </location>
</feature>
<dbReference type="EMBL" id="AGNL01004542">
    <property type="protein sequence ID" value="EJK73383.1"/>
    <property type="molecule type" value="Genomic_DNA"/>
</dbReference>